<dbReference type="InterPro" id="IPR047057">
    <property type="entry name" value="MerR_fam"/>
</dbReference>
<evidence type="ECO:0000256" key="1">
    <source>
        <dbReference type="ARBA" id="ARBA00023125"/>
    </source>
</evidence>
<organism evidence="3 4">
    <name type="scientific">Spinactinospora alkalitolerans</name>
    <dbReference type="NCBI Taxonomy" id="687207"/>
    <lineage>
        <taxon>Bacteria</taxon>
        <taxon>Bacillati</taxon>
        <taxon>Actinomycetota</taxon>
        <taxon>Actinomycetes</taxon>
        <taxon>Streptosporangiales</taxon>
        <taxon>Nocardiopsidaceae</taxon>
        <taxon>Spinactinospora</taxon>
    </lineage>
</organism>
<dbReference type="GO" id="GO:0003700">
    <property type="term" value="F:DNA-binding transcription factor activity"/>
    <property type="evidence" value="ECO:0007669"/>
    <property type="project" value="InterPro"/>
</dbReference>
<dbReference type="Proteomes" id="UP000589036">
    <property type="component" value="Unassembled WGS sequence"/>
</dbReference>
<comment type="caution">
    <text evidence="3">The sequence shown here is derived from an EMBL/GenBank/DDBJ whole genome shotgun (WGS) entry which is preliminary data.</text>
</comment>
<dbReference type="EMBL" id="JACCCC010000001">
    <property type="protein sequence ID" value="NYE45876.1"/>
    <property type="molecule type" value="Genomic_DNA"/>
</dbReference>
<reference evidence="3 4" key="1">
    <citation type="submission" date="2020-07" db="EMBL/GenBank/DDBJ databases">
        <title>Sequencing the genomes of 1000 actinobacteria strains.</title>
        <authorList>
            <person name="Klenk H.-P."/>
        </authorList>
    </citation>
    <scope>NUCLEOTIDE SEQUENCE [LARGE SCALE GENOMIC DNA]</scope>
    <source>
        <strain evidence="3 4">CXB654</strain>
    </source>
</reference>
<dbReference type="GO" id="GO:0003677">
    <property type="term" value="F:DNA binding"/>
    <property type="evidence" value="ECO:0007669"/>
    <property type="project" value="UniProtKB-KW"/>
</dbReference>
<dbReference type="InterPro" id="IPR009061">
    <property type="entry name" value="DNA-bd_dom_put_sf"/>
</dbReference>
<evidence type="ECO:0000259" key="2">
    <source>
        <dbReference type="PROSITE" id="PS50937"/>
    </source>
</evidence>
<dbReference type="Gene3D" id="1.10.1660.10">
    <property type="match status" value="1"/>
</dbReference>
<sequence>MKISELSRRSGVSVATIKYYLREGLLPKGEATAATQAGYSEAHVRRLRLIRALAEAADLPLARVKGVLDAVDDPEIGLHRLLGTALYELGPRITPPADDPEWRRAEEATDRLLDELGWKVTSRAPARLHLARTVATMARLGRPVGPELLRSYAETAHSTARRDLEQIDPDRPREDNVEHAIAMTLLLEQAFVAMRRLAQEDLSARRFTADPPEEC</sequence>
<dbReference type="InterPro" id="IPR000551">
    <property type="entry name" value="MerR-type_HTH_dom"/>
</dbReference>
<dbReference type="SUPFAM" id="SSF46955">
    <property type="entry name" value="Putative DNA-binding domain"/>
    <property type="match status" value="1"/>
</dbReference>
<dbReference type="PANTHER" id="PTHR30204:SF98">
    <property type="entry name" value="HTH-TYPE TRANSCRIPTIONAL REGULATOR ADHR"/>
    <property type="match status" value="1"/>
</dbReference>
<gene>
    <name evidence="3" type="ORF">HDA32_000996</name>
</gene>
<feature type="domain" description="HTH merR-type" evidence="2">
    <location>
        <begin position="1"/>
        <end position="70"/>
    </location>
</feature>
<name>A0A852TNF8_9ACTN</name>
<dbReference type="CDD" id="cd04780">
    <property type="entry name" value="HTH_MerR-like_sg5"/>
    <property type="match status" value="1"/>
</dbReference>
<proteinExistence type="predicted"/>
<dbReference type="PRINTS" id="PR00040">
    <property type="entry name" value="HTHMERR"/>
</dbReference>
<accession>A0A852TNF8</accession>
<dbReference type="RefSeq" id="WP_179642053.1">
    <property type="nucleotide sequence ID" value="NZ_BAAAYY010000024.1"/>
</dbReference>
<dbReference type="PROSITE" id="PS50937">
    <property type="entry name" value="HTH_MERR_2"/>
    <property type="match status" value="1"/>
</dbReference>
<dbReference type="Pfam" id="PF13411">
    <property type="entry name" value="MerR_1"/>
    <property type="match status" value="1"/>
</dbReference>
<evidence type="ECO:0000313" key="3">
    <source>
        <dbReference type="EMBL" id="NYE45876.1"/>
    </source>
</evidence>
<dbReference type="PANTHER" id="PTHR30204">
    <property type="entry name" value="REDOX-CYCLING DRUG-SENSING TRANSCRIPTIONAL ACTIVATOR SOXR"/>
    <property type="match status" value="1"/>
</dbReference>
<protein>
    <submittedName>
        <fullName evidence="3">DNA-binding transcriptional MerR regulator</fullName>
    </submittedName>
</protein>
<keyword evidence="1 3" id="KW-0238">DNA-binding</keyword>
<dbReference type="SMART" id="SM00422">
    <property type="entry name" value="HTH_MERR"/>
    <property type="match status" value="1"/>
</dbReference>
<keyword evidence="4" id="KW-1185">Reference proteome</keyword>
<dbReference type="AlphaFoldDB" id="A0A852TNF8"/>
<evidence type="ECO:0000313" key="4">
    <source>
        <dbReference type="Proteomes" id="UP000589036"/>
    </source>
</evidence>